<reference evidence="3" key="1">
    <citation type="submission" date="2018-08" db="EMBL/GenBank/DDBJ databases">
        <authorList>
            <person name="Im W.T."/>
        </authorList>
    </citation>
    <scope>NUCLEOTIDE SEQUENCE [LARGE SCALE GENOMIC DNA]</scope>
    <source>
        <strain evidence="3">LA-28</strain>
    </source>
</reference>
<dbReference type="EMBL" id="QURN01000016">
    <property type="protein sequence ID" value="RFC64928.1"/>
    <property type="molecule type" value="Genomic_DNA"/>
</dbReference>
<keyword evidence="3" id="KW-1185">Reference proteome</keyword>
<keyword evidence="1" id="KW-0472">Membrane</keyword>
<feature type="transmembrane region" description="Helical" evidence="1">
    <location>
        <begin position="133"/>
        <end position="150"/>
    </location>
</feature>
<keyword evidence="1" id="KW-0812">Transmembrane</keyword>
<evidence type="ECO:0000313" key="2">
    <source>
        <dbReference type="EMBL" id="RFC64928.1"/>
    </source>
</evidence>
<evidence type="ECO:0000256" key="1">
    <source>
        <dbReference type="SAM" id="Phobius"/>
    </source>
</evidence>
<proteinExistence type="predicted"/>
<accession>A0A371X6T0</accession>
<dbReference type="Proteomes" id="UP000262379">
    <property type="component" value="Unassembled WGS sequence"/>
</dbReference>
<comment type="caution">
    <text evidence="2">The sequence shown here is derived from an EMBL/GenBank/DDBJ whole genome shotgun (WGS) entry which is preliminary data.</text>
</comment>
<name>A0A371X6T0_9HYPH</name>
<sequence>MQRLRIAFAGAPVWALVMAASAYTAPLLRGWETQGHYTRIIAMFGVGGLLAFPIGFYLAQYLARQSRLEARFAAALLGFALATVAMTALLYVLDYRDYYSEWHEPAFTKIWFKELLVTAAAALYQFAALGMRLFFPLGFCALFAVAVWFVRLPH</sequence>
<organism evidence="2 3">
    <name type="scientific">Mesorhizobium denitrificans</name>
    <dbReference type="NCBI Taxonomy" id="2294114"/>
    <lineage>
        <taxon>Bacteria</taxon>
        <taxon>Pseudomonadati</taxon>
        <taxon>Pseudomonadota</taxon>
        <taxon>Alphaproteobacteria</taxon>
        <taxon>Hyphomicrobiales</taxon>
        <taxon>Phyllobacteriaceae</taxon>
        <taxon>Mesorhizobium</taxon>
    </lineage>
</organism>
<feature type="transmembrane region" description="Helical" evidence="1">
    <location>
        <begin position="40"/>
        <end position="60"/>
    </location>
</feature>
<dbReference type="AlphaFoldDB" id="A0A371X6T0"/>
<evidence type="ECO:0000313" key="3">
    <source>
        <dbReference type="Proteomes" id="UP000262379"/>
    </source>
</evidence>
<feature type="transmembrane region" description="Helical" evidence="1">
    <location>
        <begin position="72"/>
        <end position="93"/>
    </location>
</feature>
<keyword evidence="1" id="KW-1133">Transmembrane helix</keyword>
<protein>
    <submittedName>
        <fullName evidence="2">Uncharacterized protein</fullName>
    </submittedName>
</protein>
<gene>
    <name evidence="2" type="ORF">DY251_18115</name>
</gene>